<evidence type="ECO:0000256" key="1">
    <source>
        <dbReference type="SAM" id="Phobius"/>
    </source>
</evidence>
<keyword evidence="3" id="KW-1185">Reference proteome</keyword>
<keyword evidence="1" id="KW-1133">Transmembrane helix</keyword>
<evidence type="ECO:0000313" key="3">
    <source>
        <dbReference type="Proteomes" id="UP001178507"/>
    </source>
</evidence>
<sequence length="113" mass="11997">VFTGVPPAAPPAPVAPAADAVVNADAAVNAVVDGEDTNDVADPFRAGGPFDEQPLSFQLKRVEETSFALLVVWIRPSKTQTNLLERYMLVIIAMVVMLLASSFPLEASIGNKF</sequence>
<evidence type="ECO:0000313" key="2">
    <source>
        <dbReference type="EMBL" id="CAJ1384130.1"/>
    </source>
</evidence>
<name>A0AA36ICE3_9DINO</name>
<dbReference type="Proteomes" id="UP001178507">
    <property type="component" value="Unassembled WGS sequence"/>
</dbReference>
<proteinExistence type="predicted"/>
<protein>
    <submittedName>
        <fullName evidence="2">Uncharacterized protein</fullName>
    </submittedName>
</protein>
<comment type="caution">
    <text evidence="2">The sequence shown here is derived from an EMBL/GenBank/DDBJ whole genome shotgun (WGS) entry which is preliminary data.</text>
</comment>
<dbReference type="EMBL" id="CAUJNA010001089">
    <property type="protein sequence ID" value="CAJ1384130.1"/>
    <property type="molecule type" value="Genomic_DNA"/>
</dbReference>
<gene>
    <name evidence="2" type="ORF">EVOR1521_LOCUS11051</name>
</gene>
<organism evidence="2 3">
    <name type="scientific">Effrenium voratum</name>
    <dbReference type="NCBI Taxonomy" id="2562239"/>
    <lineage>
        <taxon>Eukaryota</taxon>
        <taxon>Sar</taxon>
        <taxon>Alveolata</taxon>
        <taxon>Dinophyceae</taxon>
        <taxon>Suessiales</taxon>
        <taxon>Symbiodiniaceae</taxon>
        <taxon>Effrenium</taxon>
    </lineage>
</organism>
<feature type="non-terminal residue" evidence="2">
    <location>
        <position position="1"/>
    </location>
</feature>
<accession>A0AA36ICE3</accession>
<reference evidence="2" key="1">
    <citation type="submission" date="2023-08" db="EMBL/GenBank/DDBJ databases">
        <authorList>
            <person name="Chen Y."/>
            <person name="Shah S."/>
            <person name="Dougan E. K."/>
            <person name="Thang M."/>
            <person name="Chan C."/>
        </authorList>
    </citation>
    <scope>NUCLEOTIDE SEQUENCE</scope>
</reference>
<dbReference type="AlphaFoldDB" id="A0AA36ICE3"/>
<keyword evidence="1" id="KW-0472">Membrane</keyword>
<keyword evidence="1" id="KW-0812">Transmembrane</keyword>
<feature type="transmembrane region" description="Helical" evidence="1">
    <location>
        <begin position="87"/>
        <end position="105"/>
    </location>
</feature>